<dbReference type="PROSITE" id="PS51063">
    <property type="entry name" value="HTH_CRP_2"/>
    <property type="match status" value="1"/>
</dbReference>
<dbReference type="OrthoDB" id="9127033at2"/>
<proteinExistence type="predicted"/>
<feature type="modified residue" description="4-aspartylphosphate" evidence="6">
    <location>
        <position position="52"/>
    </location>
</feature>
<evidence type="ECO:0000256" key="1">
    <source>
        <dbReference type="ARBA" id="ARBA00022553"/>
    </source>
</evidence>
<keyword evidence="2" id="KW-0902">Two-component regulatory system</keyword>
<evidence type="ECO:0000259" key="8">
    <source>
        <dbReference type="PROSITE" id="PS50110"/>
    </source>
</evidence>
<dbReference type="InterPro" id="IPR039420">
    <property type="entry name" value="WalR-like"/>
</dbReference>
<dbReference type="SUPFAM" id="SSF51206">
    <property type="entry name" value="cAMP-binding domain-like"/>
    <property type="match status" value="1"/>
</dbReference>
<evidence type="ECO:0000313" key="10">
    <source>
        <dbReference type="EMBL" id="TCJ19078.1"/>
    </source>
</evidence>
<evidence type="ECO:0000259" key="9">
    <source>
        <dbReference type="PROSITE" id="PS51063"/>
    </source>
</evidence>
<dbReference type="PROSITE" id="PS50042">
    <property type="entry name" value="CNMP_BINDING_3"/>
    <property type="match status" value="1"/>
</dbReference>
<dbReference type="GO" id="GO:0006355">
    <property type="term" value="P:regulation of DNA-templated transcription"/>
    <property type="evidence" value="ECO:0007669"/>
    <property type="project" value="InterPro"/>
</dbReference>
<keyword evidence="3" id="KW-0805">Transcription regulation</keyword>
<dbReference type="RefSeq" id="WP_131446046.1">
    <property type="nucleotide sequence ID" value="NZ_SJZI01000002.1"/>
</dbReference>
<dbReference type="Proteomes" id="UP000295334">
    <property type="component" value="Unassembled WGS sequence"/>
</dbReference>
<evidence type="ECO:0000256" key="2">
    <source>
        <dbReference type="ARBA" id="ARBA00023012"/>
    </source>
</evidence>
<dbReference type="InterPro" id="IPR012318">
    <property type="entry name" value="HTH_CRP"/>
</dbReference>
<dbReference type="Gene3D" id="2.60.120.10">
    <property type="entry name" value="Jelly Rolls"/>
    <property type="match status" value="1"/>
</dbReference>
<organism evidence="10 11">
    <name type="scientific">Flaviaesturariibacter flavus</name>
    <dbReference type="NCBI Taxonomy" id="2502780"/>
    <lineage>
        <taxon>Bacteria</taxon>
        <taxon>Pseudomonadati</taxon>
        <taxon>Bacteroidota</taxon>
        <taxon>Chitinophagia</taxon>
        <taxon>Chitinophagales</taxon>
        <taxon>Chitinophagaceae</taxon>
        <taxon>Flaviaestuariibacter</taxon>
    </lineage>
</organism>
<keyword evidence="5" id="KW-0804">Transcription</keyword>
<keyword evidence="4" id="KW-0238">DNA-binding</keyword>
<feature type="domain" description="Cyclic nucleotide-binding" evidence="7">
    <location>
        <begin position="160"/>
        <end position="260"/>
    </location>
</feature>
<dbReference type="Pfam" id="PF00072">
    <property type="entry name" value="Response_reg"/>
    <property type="match status" value="1"/>
</dbReference>
<feature type="domain" description="Response regulatory" evidence="8">
    <location>
        <begin position="3"/>
        <end position="119"/>
    </location>
</feature>
<dbReference type="EMBL" id="SJZI01000002">
    <property type="protein sequence ID" value="TCJ19078.1"/>
    <property type="molecule type" value="Genomic_DNA"/>
</dbReference>
<evidence type="ECO:0000256" key="5">
    <source>
        <dbReference type="ARBA" id="ARBA00023163"/>
    </source>
</evidence>
<keyword evidence="11" id="KW-1185">Reference proteome</keyword>
<dbReference type="InterPro" id="IPR036390">
    <property type="entry name" value="WH_DNA-bd_sf"/>
</dbReference>
<comment type="caution">
    <text evidence="10">The sequence shown here is derived from an EMBL/GenBank/DDBJ whole genome shotgun (WGS) entry which is preliminary data.</text>
</comment>
<feature type="domain" description="HTH crp-type" evidence="9">
    <location>
        <begin position="274"/>
        <end position="344"/>
    </location>
</feature>
<keyword evidence="1 6" id="KW-0597">Phosphoprotein</keyword>
<dbReference type="CDD" id="cd17574">
    <property type="entry name" value="REC_OmpR"/>
    <property type="match status" value="1"/>
</dbReference>
<dbReference type="InterPro" id="IPR018490">
    <property type="entry name" value="cNMP-bd_dom_sf"/>
</dbReference>
<dbReference type="PANTHER" id="PTHR48111:SF1">
    <property type="entry name" value="TWO-COMPONENT RESPONSE REGULATOR ORR33"/>
    <property type="match status" value="1"/>
</dbReference>
<dbReference type="SMART" id="SM00419">
    <property type="entry name" value="HTH_CRP"/>
    <property type="match status" value="1"/>
</dbReference>
<dbReference type="SUPFAM" id="SSF52172">
    <property type="entry name" value="CheY-like"/>
    <property type="match status" value="1"/>
</dbReference>
<dbReference type="InterPro" id="IPR036388">
    <property type="entry name" value="WH-like_DNA-bd_sf"/>
</dbReference>
<dbReference type="GO" id="GO:0000156">
    <property type="term" value="F:phosphorelay response regulator activity"/>
    <property type="evidence" value="ECO:0007669"/>
    <property type="project" value="TreeGrafter"/>
</dbReference>
<dbReference type="AlphaFoldDB" id="A0A4R1BNT9"/>
<dbReference type="PANTHER" id="PTHR48111">
    <property type="entry name" value="REGULATOR OF RPOS"/>
    <property type="match status" value="1"/>
</dbReference>
<reference evidence="10 11" key="1">
    <citation type="submission" date="2019-03" db="EMBL/GenBank/DDBJ databases">
        <authorList>
            <person name="Kim M.K.M."/>
        </authorList>
    </citation>
    <scope>NUCLEOTIDE SEQUENCE [LARGE SCALE GENOMIC DNA]</scope>
    <source>
        <strain evidence="10 11">17J68-12</strain>
    </source>
</reference>
<dbReference type="PROSITE" id="PS50110">
    <property type="entry name" value="RESPONSE_REGULATORY"/>
    <property type="match status" value="1"/>
</dbReference>
<dbReference type="InterPro" id="IPR014710">
    <property type="entry name" value="RmlC-like_jellyroll"/>
</dbReference>
<dbReference type="InterPro" id="IPR001789">
    <property type="entry name" value="Sig_transdc_resp-reg_receiver"/>
</dbReference>
<dbReference type="InterPro" id="IPR011006">
    <property type="entry name" value="CheY-like_superfamily"/>
</dbReference>
<dbReference type="SMART" id="SM00448">
    <property type="entry name" value="REC"/>
    <property type="match status" value="1"/>
</dbReference>
<dbReference type="InterPro" id="IPR000595">
    <property type="entry name" value="cNMP-bd_dom"/>
</dbReference>
<name>A0A4R1BNT9_9BACT</name>
<evidence type="ECO:0000256" key="6">
    <source>
        <dbReference type="PROSITE-ProRule" id="PRU00169"/>
    </source>
</evidence>
<evidence type="ECO:0000259" key="7">
    <source>
        <dbReference type="PROSITE" id="PS50042"/>
    </source>
</evidence>
<dbReference type="Pfam" id="PF13545">
    <property type="entry name" value="HTH_Crp_2"/>
    <property type="match status" value="1"/>
</dbReference>
<accession>A0A4R1BNT9</accession>
<dbReference type="Gene3D" id="3.40.50.2300">
    <property type="match status" value="1"/>
</dbReference>
<dbReference type="SMART" id="SM00100">
    <property type="entry name" value="cNMP"/>
    <property type="match status" value="1"/>
</dbReference>
<dbReference type="GO" id="GO:0000976">
    <property type="term" value="F:transcription cis-regulatory region binding"/>
    <property type="evidence" value="ECO:0007669"/>
    <property type="project" value="TreeGrafter"/>
</dbReference>
<protein>
    <submittedName>
        <fullName evidence="10">Response regulator</fullName>
    </submittedName>
</protein>
<dbReference type="Pfam" id="PF00027">
    <property type="entry name" value="cNMP_binding"/>
    <property type="match status" value="1"/>
</dbReference>
<dbReference type="CDD" id="cd00038">
    <property type="entry name" value="CAP_ED"/>
    <property type="match status" value="1"/>
</dbReference>
<dbReference type="SUPFAM" id="SSF46785">
    <property type="entry name" value="Winged helix' DNA-binding domain"/>
    <property type="match status" value="1"/>
</dbReference>
<evidence type="ECO:0000256" key="4">
    <source>
        <dbReference type="ARBA" id="ARBA00023125"/>
    </source>
</evidence>
<dbReference type="GO" id="GO:0005829">
    <property type="term" value="C:cytosol"/>
    <property type="evidence" value="ECO:0007669"/>
    <property type="project" value="TreeGrafter"/>
</dbReference>
<evidence type="ECO:0000256" key="3">
    <source>
        <dbReference type="ARBA" id="ARBA00023015"/>
    </source>
</evidence>
<dbReference type="GO" id="GO:0032993">
    <property type="term" value="C:protein-DNA complex"/>
    <property type="evidence" value="ECO:0007669"/>
    <property type="project" value="TreeGrafter"/>
</dbReference>
<dbReference type="Gene3D" id="1.10.10.10">
    <property type="entry name" value="Winged helix-like DNA-binding domain superfamily/Winged helix DNA-binding domain"/>
    <property type="match status" value="1"/>
</dbReference>
<sequence>MKKILLIEDNPEVRENTAELLELCHYRVVTASNGKEGITEALQVKPDLIICDIMMPELDGYGVLHLVQRNPELQQTPFIFLTARTEQSEVRHGMSLGADDYITKPFDTTDLLRTVESRLRKSELLRKVHSPGLEGVNELISAAGGDAVLQAFVEGRHLDHYKKKERIFTEGNHPIRLYYVQKGKVKVYKINDDGKELILKIVSEGEFFGYVALLENTPYRVSAEALEDCEIAAIPRGEFEELMNANPQVTRRFVSLLARDIRFKEEQLLRIAYNSLRRKVADALLAAQERFRRGEERLPIQLTRENLAAMAGTATESLIRTLTDFKNEGLIDIQDGRISIRQHEKLVQLIN</sequence>
<gene>
    <name evidence="10" type="ORF">EPD60_01285</name>
</gene>
<evidence type="ECO:0000313" key="11">
    <source>
        <dbReference type="Proteomes" id="UP000295334"/>
    </source>
</evidence>